<evidence type="ECO:0000256" key="2">
    <source>
        <dbReference type="ARBA" id="ARBA00022448"/>
    </source>
</evidence>
<dbReference type="Gene3D" id="3.40.50.1980">
    <property type="entry name" value="Nitrogenase molybdenum iron protein domain"/>
    <property type="match status" value="2"/>
</dbReference>
<name>A0A212U2E5_9MICO</name>
<dbReference type="GO" id="GO:0030001">
    <property type="term" value="P:metal ion transport"/>
    <property type="evidence" value="ECO:0007669"/>
    <property type="project" value="InterPro"/>
</dbReference>
<evidence type="ECO:0000256" key="5">
    <source>
        <dbReference type="SAM" id="SignalP"/>
    </source>
</evidence>
<accession>A0A212U2E5</accession>
<dbReference type="SUPFAM" id="SSF53807">
    <property type="entry name" value="Helical backbone' metal receptor"/>
    <property type="match status" value="1"/>
</dbReference>
<feature type="region of interest" description="Disordered" evidence="4">
    <location>
        <begin position="143"/>
        <end position="178"/>
    </location>
</feature>
<dbReference type="EMBL" id="FYEZ01000002">
    <property type="protein sequence ID" value="SNC72418.1"/>
    <property type="molecule type" value="Genomic_DNA"/>
</dbReference>
<keyword evidence="2" id="KW-0813">Transport</keyword>
<evidence type="ECO:0000313" key="7">
    <source>
        <dbReference type="Proteomes" id="UP000198122"/>
    </source>
</evidence>
<sequence length="342" mass="35709">MPSAPLLPRGTALAGALLLTLSACGGATDGEGGAAGGPSQQGGRGGEDALQVTTSFYPMTNLAREVGGDHVQVSQLTPDGADPHHFELSPKQTGAVQEADLVVHLGSMQPAVDAAVKAVAQDSAWDAAEATELEAKAHELGVGEGHEGEGHEGEGHEGEGHEGEGHDHGPVDPHYWLDPVTYGESATALAEELAELDPDHAADYRENARAYVQELTALDEELEKSLSSCRQDTLVVAHEAYGWFTARYGLDQLAASGLNNEAEVSPQRLAELTRLIEDAGVSTIYAEPLTPQDNAQTLAAETGTGVEVLDPAAGITEDSPAQDYLGIMEHNREVLVAGQECS</sequence>
<dbReference type="PANTHER" id="PTHR42953">
    <property type="entry name" value="HIGH-AFFINITY ZINC UPTAKE SYSTEM PROTEIN ZNUA-RELATED"/>
    <property type="match status" value="1"/>
</dbReference>
<feature type="signal peptide" evidence="5">
    <location>
        <begin position="1"/>
        <end position="27"/>
    </location>
</feature>
<comment type="similarity">
    <text evidence="1">Belongs to the bacterial solute-binding protein 9 family.</text>
</comment>
<evidence type="ECO:0000256" key="4">
    <source>
        <dbReference type="SAM" id="MobiDB-lite"/>
    </source>
</evidence>
<evidence type="ECO:0000256" key="3">
    <source>
        <dbReference type="ARBA" id="ARBA00022729"/>
    </source>
</evidence>
<reference evidence="6 7" key="1">
    <citation type="submission" date="2017-06" db="EMBL/GenBank/DDBJ databases">
        <authorList>
            <person name="Kim H.J."/>
            <person name="Triplett B.A."/>
        </authorList>
    </citation>
    <scope>NUCLEOTIDE SEQUENCE [LARGE SCALE GENOMIC DNA]</scope>
    <source>
        <strain evidence="6 7">DSM 22179</strain>
    </source>
</reference>
<dbReference type="OrthoDB" id="9810636at2"/>
<dbReference type="RefSeq" id="WP_088818758.1">
    <property type="nucleotide sequence ID" value="NZ_FYEZ01000002.1"/>
</dbReference>
<dbReference type="InterPro" id="IPR006127">
    <property type="entry name" value="ZnuA-like"/>
</dbReference>
<dbReference type="PANTHER" id="PTHR42953:SF3">
    <property type="entry name" value="HIGH-AFFINITY ZINC UPTAKE SYSTEM PROTEIN ZNUA"/>
    <property type="match status" value="1"/>
</dbReference>
<dbReference type="Pfam" id="PF01297">
    <property type="entry name" value="ZnuA"/>
    <property type="match status" value="1"/>
</dbReference>
<dbReference type="AlphaFoldDB" id="A0A212U2E5"/>
<feature type="compositionally biased region" description="Basic and acidic residues" evidence="4">
    <location>
        <begin position="143"/>
        <end position="171"/>
    </location>
</feature>
<dbReference type="Proteomes" id="UP000198122">
    <property type="component" value="Unassembled WGS sequence"/>
</dbReference>
<dbReference type="InterPro" id="IPR050492">
    <property type="entry name" value="Bact_metal-bind_prot9"/>
</dbReference>
<keyword evidence="7" id="KW-1185">Reference proteome</keyword>
<organism evidence="6 7">
    <name type="scientific">Kytococcus aerolatus</name>
    <dbReference type="NCBI Taxonomy" id="592308"/>
    <lineage>
        <taxon>Bacteria</taxon>
        <taxon>Bacillati</taxon>
        <taxon>Actinomycetota</taxon>
        <taxon>Actinomycetes</taxon>
        <taxon>Micrococcales</taxon>
        <taxon>Kytococcaceae</taxon>
        <taxon>Kytococcus</taxon>
    </lineage>
</organism>
<keyword evidence="3 5" id="KW-0732">Signal</keyword>
<gene>
    <name evidence="6" type="ORF">SAMN05445756_1837</name>
</gene>
<proteinExistence type="inferred from homology"/>
<dbReference type="GO" id="GO:0046872">
    <property type="term" value="F:metal ion binding"/>
    <property type="evidence" value="ECO:0007669"/>
    <property type="project" value="InterPro"/>
</dbReference>
<evidence type="ECO:0000313" key="6">
    <source>
        <dbReference type="EMBL" id="SNC72418.1"/>
    </source>
</evidence>
<protein>
    <submittedName>
        <fullName evidence="6">Zinc transport system substrate-binding protein</fullName>
    </submittedName>
</protein>
<evidence type="ECO:0000256" key="1">
    <source>
        <dbReference type="ARBA" id="ARBA00011028"/>
    </source>
</evidence>
<feature type="chain" id="PRO_5038610965" evidence="5">
    <location>
        <begin position="28"/>
        <end position="342"/>
    </location>
</feature>